<evidence type="ECO:0000313" key="11">
    <source>
        <dbReference type="Proteomes" id="UP000472271"/>
    </source>
</evidence>
<dbReference type="Pfam" id="PF00616">
    <property type="entry name" value="RasGAP"/>
    <property type="match status" value="1"/>
</dbReference>
<organism evidence="10 11">
    <name type="scientific">Sphaeramia orbicularis</name>
    <name type="common">orbiculate cardinalfish</name>
    <dbReference type="NCBI Taxonomy" id="375764"/>
    <lineage>
        <taxon>Eukaryota</taxon>
        <taxon>Metazoa</taxon>
        <taxon>Chordata</taxon>
        <taxon>Craniata</taxon>
        <taxon>Vertebrata</taxon>
        <taxon>Euteleostomi</taxon>
        <taxon>Actinopterygii</taxon>
        <taxon>Neopterygii</taxon>
        <taxon>Teleostei</taxon>
        <taxon>Neoteleostei</taxon>
        <taxon>Acanthomorphata</taxon>
        <taxon>Gobiaria</taxon>
        <taxon>Kurtiformes</taxon>
        <taxon>Apogonoidei</taxon>
        <taxon>Apogonidae</taxon>
        <taxon>Apogoninae</taxon>
        <taxon>Sphaeramia</taxon>
    </lineage>
</organism>
<feature type="domain" description="C2" evidence="8">
    <location>
        <begin position="91"/>
        <end position="224"/>
    </location>
</feature>
<evidence type="ECO:0000256" key="3">
    <source>
        <dbReference type="ARBA" id="ARBA00022737"/>
    </source>
</evidence>
<keyword evidence="3" id="KW-0677">Repeat</keyword>
<dbReference type="AlphaFoldDB" id="A0A673AI13"/>
<dbReference type="CDD" id="cd04010">
    <property type="entry name" value="C2B_RasA3"/>
    <property type="match status" value="1"/>
</dbReference>
<sequence>MRDCYCTVNLDQEEVFRTKIVEKSLCPFYGEDFYCEIPRSFRHLSFYIFDRDVFRRDSSIGKVAVKKEDLQKYHGKDTWFQLQPVSADSEVQGKVHLELRLSEVITDSGVINHKLCQGLPIVNGQCDPYAAVSLLGPSRSEAKKTKVKRKTNNPQYEEVFYFEVTRPLSHTKRQFDVEEEDVDKLALRVDLWNASNLKFGDEFLGGVRVPLRVLGQAGVHDAWYFLQPRENGGKSVKVEELGSLRLNIVYTEDHVFPSEHYTPLRDLLLHSANVEPVSASTAHVLGEVCREKQEAAIPLVRLFLHYGKIVPFISAIAHAEVNRTQDPNTIFRGNSLTSKCIDETMKLAGMHYLQVTLKPIIDEICTEHKSCEIDPVKLKESENLDTNRENLRHYVDRIFNVITTSGVRCPTVMCDIFFSLRESAATRFQVDQDVRYTAVSSFIFLRFFAPAILSPNLFHLRPHHPDPATSRTLTLISKTIQTLGSLAKSKSVSFYRAQGRNRFGMKNFKKRWFRLTNHEFTYHKTKGECALCSIPIENILAVERLEEESFKMKNMFQVIQPERALYIQANNCVEARDWIDILTKVSQCNRKRLSTYHPSAYLNGHWLCCKLSADTAPGCTPCTGGLPANIQLDVDGDRETERIYSLFSTYMTKLIKMQEACGSKSVYDGPEQEEYSSFVIDDPQETYKILKQIVSAVQTLEQQHTKYKRDKFKKTKIGSQ</sequence>
<dbReference type="Gene3D" id="2.30.29.30">
    <property type="entry name" value="Pleckstrin-homology domain (PH domain)/Phosphotyrosine-binding domain (PTB)"/>
    <property type="match status" value="1"/>
</dbReference>
<evidence type="ECO:0000256" key="6">
    <source>
        <dbReference type="PROSITE-ProRule" id="PRU00432"/>
    </source>
</evidence>
<dbReference type="Gene3D" id="2.60.40.150">
    <property type="entry name" value="C2 domain"/>
    <property type="match status" value="2"/>
</dbReference>
<evidence type="ECO:0000256" key="5">
    <source>
        <dbReference type="ARBA" id="ARBA00022833"/>
    </source>
</evidence>
<evidence type="ECO:0000259" key="7">
    <source>
        <dbReference type="PROSITE" id="PS50003"/>
    </source>
</evidence>
<dbReference type="SUPFAM" id="SSF50729">
    <property type="entry name" value="PH domain-like"/>
    <property type="match status" value="1"/>
</dbReference>
<keyword evidence="1" id="KW-0343">GTPase activation</keyword>
<proteinExistence type="predicted"/>
<dbReference type="SMART" id="SM00107">
    <property type="entry name" value="BTK"/>
    <property type="match status" value="1"/>
</dbReference>
<dbReference type="InterPro" id="IPR001849">
    <property type="entry name" value="PH_domain"/>
</dbReference>
<evidence type="ECO:0000259" key="9">
    <source>
        <dbReference type="PROSITE" id="PS50018"/>
    </source>
</evidence>
<dbReference type="PROSITE" id="PS50003">
    <property type="entry name" value="PH_DOMAIN"/>
    <property type="match status" value="1"/>
</dbReference>
<feature type="domain" description="PH" evidence="7">
    <location>
        <begin position="479"/>
        <end position="587"/>
    </location>
</feature>
<reference evidence="10" key="2">
    <citation type="submission" date="2025-08" db="UniProtKB">
        <authorList>
            <consortium name="Ensembl"/>
        </authorList>
    </citation>
    <scope>IDENTIFICATION</scope>
</reference>
<dbReference type="SMART" id="SM00323">
    <property type="entry name" value="RasGAP"/>
    <property type="match status" value="1"/>
</dbReference>
<dbReference type="Pfam" id="PF00168">
    <property type="entry name" value="C2"/>
    <property type="match status" value="2"/>
</dbReference>
<dbReference type="InterPro" id="IPR000008">
    <property type="entry name" value="C2_dom"/>
</dbReference>
<reference evidence="10" key="1">
    <citation type="submission" date="2019-06" db="EMBL/GenBank/DDBJ databases">
        <authorList>
            <consortium name="Wellcome Sanger Institute Data Sharing"/>
        </authorList>
    </citation>
    <scope>NUCLEOTIDE SEQUENCE [LARGE SCALE GENOMIC DNA]</scope>
</reference>
<accession>A0A673AI13</accession>
<dbReference type="PROSITE" id="PS51113">
    <property type="entry name" value="ZF_BTK"/>
    <property type="match status" value="1"/>
</dbReference>
<dbReference type="GO" id="GO:0005096">
    <property type="term" value="F:GTPase activator activity"/>
    <property type="evidence" value="ECO:0007669"/>
    <property type="project" value="UniProtKB-KW"/>
</dbReference>
<evidence type="ECO:0000256" key="2">
    <source>
        <dbReference type="ARBA" id="ARBA00022723"/>
    </source>
</evidence>
<dbReference type="InterPro" id="IPR011993">
    <property type="entry name" value="PH-like_dom_sf"/>
</dbReference>
<feature type="domain" description="C2" evidence="8">
    <location>
        <begin position="1"/>
        <end position="80"/>
    </location>
</feature>
<feature type="domain" description="Ras-GAP" evidence="9">
    <location>
        <begin position="291"/>
        <end position="485"/>
    </location>
</feature>
<dbReference type="InterPro" id="IPR001936">
    <property type="entry name" value="RasGAP_dom"/>
</dbReference>
<name>A0A673AI13_9TELE</name>
<dbReference type="GO" id="GO:0035556">
    <property type="term" value="P:intracellular signal transduction"/>
    <property type="evidence" value="ECO:0007669"/>
    <property type="project" value="InterPro"/>
</dbReference>
<reference evidence="10" key="3">
    <citation type="submission" date="2025-09" db="UniProtKB">
        <authorList>
            <consortium name="Ensembl"/>
        </authorList>
    </citation>
    <scope>IDENTIFICATION</scope>
</reference>
<dbReference type="InterPro" id="IPR039360">
    <property type="entry name" value="Ras_GTPase"/>
</dbReference>
<dbReference type="PANTHER" id="PTHR10194:SF53">
    <property type="entry name" value="RAS GTPASE-ACTIVATING PROTEIN 3"/>
    <property type="match status" value="1"/>
</dbReference>
<dbReference type="GO" id="GO:0008270">
    <property type="term" value="F:zinc ion binding"/>
    <property type="evidence" value="ECO:0007669"/>
    <property type="project" value="UniProtKB-KW"/>
</dbReference>
<dbReference type="InterPro" id="IPR023152">
    <property type="entry name" value="RasGAP_CS"/>
</dbReference>
<keyword evidence="2" id="KW-0479">Metal-binding</keyword>
<dbReference type="SUPFAM" id="SSF49562">
    <property type="entry name" value="C2 domain (Calcium/lipid-binding domain, CaLB)"/>
    <property type="match status" value="2"/>
</dbReference>
<dbReference type="InterPro" id="IPR008936">
    <property type="entry name" value="Rho_GTPase_activation_prot"/>
</dbReference>
<dbReference type="Gene3D" id="1.10.506.10">
    <property type="entry name" value="GTPase Activation - p120gap, domain 1"/>
    <property type="match status" value="2"/>
</dbReference>
<gene>
    <name evidence="10" type="primary">rasa3</name>
</gene>
<dbReference type="PROSITE" id="PS50004">
    <property type="entry name" value="C2"/>
    <property type="match status" value="2"/>
</dbReference>
<dbReference type="CDD" id="cd08401">
    <property type="entry name" value="C2A_RasA2_RasA3"/>
    <property type="match status" value="1"/>
</dbReference>
<evidence type="ECO:0000313" key="10">
    <source>
        <dbReference type="Ensembl" id="ENSSORP00005028981.1"/>
    </source>
</evidence>
<dbReference type="Proteomes" id="UP000472271">
    <property type="component" value="Chromosome 3"/>
</dbReference>
<evidence type="ECO:0000256" key="4">
    <source>
        <dbReference type="ARBA" id="ARBA00022771"/>
    </source>
</evidence>
<evidence type="ECO:0000259" key="8">
    <source>
        <dbReference type="PROSITE" id="PS50004"/>
    </source>
</evidence>
<evidence type="ECO:0008006" key="12">
    <source>
        <dbReference type="Google" id="ProtNLM"/>
    </source>
</evidence>
<dbReference type="PRINTS" id="PR00402">
    <property type="entry name" value="TECBTKDOMAIN"/>
</dbReference>
<dbReference type="SMART" id="SM00239">
    <property type="entry name" value="C2"/>
    <property type="match status" value="2"/>
</dbReference>
<dbReference type="Ensembl" id="ENSSORT00005029801.1">
    <property type="protein sequence ID" value="ENSSORP00005028981.1"/>
    <property type="gene ID" value="ENSSORG00005013554.1"/>
</dbReference>
<evidence type="ECO:0000256" key="1">
    <source>
        <dbReference type="ARBA" id="ARBA00022468"/>
    </source>
</evidence>
<dbReference type="PROSITE" id="PS50018">
    <property type="entry name" value="RAS_GTPASE_ACTIV_2"/>
    <property type="match status" value="1"/>
</dbReference>
<protein>
    <recommendedName>
        <fullName evidence="12">RAS p21 protein activator 3</fullName>
    </recommendedName>
</protein>
<dbReference type="InterPro" id="IPR035892">
    <property type="entry name" value="C2_domain_sf"/>
</dbReference>
<dbReference type="InterPro" id="IPR001562">
    <property type="entry name" value="Znf_Btk_motif"/>
</dbReference>
<keyword evidence="4 6" id="KW-0863">Zinc-finger</keyword>
<dbReference type="SUPFAM" id="SSF48350">
    <property type="entry name" value="GTPase activation domain, GAP"/>
    <property type="match status" value="1"/>
</dbReference>
<dbReference type="SMART" id="SM00233">
    <property type="entry name" value="PH"/>
    <property type="match status" value="1"/>
</dbReference>
<keyword evidence="11" id="KW-1185">Reference proteome</keyword>
<dbReference type="PANTHER" id="PTHR10194">
    <property type="entry name" value="RAS GTPASE-ACTIVATING PROTEINS"/>
    <property type="match status" value="1"/>
</dbReference>
<dbReference type="Pfam" id="PF00779">
    <property type="entry name" value="BTK"/>
    <property type="match status" value="1"/>
</dbReference>
<dbReference type="Pfam" id="PF00169">
    <property type="entry name" value="PH"/>
    <property type="match status" value="1"/>
</dbReference>
<dbReference type="PROSITE" id="PS00509">
    <property type="entry name" value="RAS_GTPASE_ACTIV_1"/>
    <property type="match status" value="1"/>
</dbReference>
<keyword evidence="5" id="KW-0862">Zinc</keyword>